<accession>A0A8J3G771</accession>
<evidence type="ECO:0000313" key="4">
    <source>
        <dbReference type="EMBL" id="GHB49745.1"/>
    </source>
</evidence>
<dbReference type="Proteomes" id="UP000642809">
    <property type="component" value="Unassembled WGS sequence"/>
</dbReference>
<reference evidence="4" key="2">
    <citation type="submission" date="2020-09" db="EMBL/GenBank/DDBJ databases">
        <authorList>
            <person name="Sun Q."/>
            <person name="Kim S."/>
        </authorList>
    </citation>
    <scope>NUCLEOTIDE SEQUENCE</scope>
    <source>
        <strain evidence="4">KCTC 23224</strain>
    </source>
</reference>
<dbReference type="Gene3D" id="3.40.50.2000">
    <property type="entry name" value="Glycogen Phosphorylase B"/>
    <property type="match status" value="2"/>
</dbReference>
<dbReference type="Pfam" id="PF00534">
    <property type="entry name" value="Glycos_transf_1"/>
    <property type="match status" value="1"/>
</dbReference>
<dbReference type="RefSeq" id="WP_229800696.1">
    <property type="nucleotide sequence ID" value="NZ_BMYF01000024.1"/>
</dbReference>
<sequence>MMTQKKNKLTIGIEAQRIFRKKKHGMDIVAIQLIKSLQKIDTTNTYYIFVNPDEDPSAIQETENFKIIELPKSSYPVWEQKHLKQAAITYKLDVLHCTSNTAPTSCPVPLVLTLHDIIYMEKINLFSGTWYQRIGNLYRRWNVPKVVKKSHTIFTVSHFEKKKIDAFFHFKDEQVKVTYNGVAPHFQPQSPEDIKKKVQSLGLPNEYLLFLGNTDPKKNLPGVLKALKILDTQGNFPYDLVMPDFGEDELSKTLESIQASHLRSRIHLTGYIPNADLPYVYSGAKLFLYPSLRESFGLPILEAMACGCPVITSNTSSMPEVADDAAIIIDPFKPEEIASAVNKILADEDYKQSLIQKGFERTPLFSFDKSASIILGSYQEAANSKK</sequence>
<evidence type="ECO:0000259" key="3">
    <source>
        <dbReference type="Pfam" id="PF13439"/>
    </source>
</evidence>
<dbReference type="GO" id="GO:0009103">
    <property type="term" value="P:lipopolysaccharide biosynthetic process"/>
    <property type="evidence" value="ECO:0007669"/>
    <property type="project" value="TreeGrafter"/>
</dbReference>
<protein>
    <submittedName>
        <fullName evidence="4">Glycosyl transferase family 1</fullName>
    </submittedName>
</protein>
<dbReference type="SUPFAM" id="SSF53756">
    <property type="entry name" value="UDP-Glycosyltransferase/glycogen phosphorylase"/>
    <property type="match status" value="1"/>
</dbReference>
<comment type="caution">
    <text evidence="4">The sequence shown here is derived from an EMBL/GenBank/DDBJ whole genome shotgun (WGS) entry which is preliminary data.</text>
</comment>
<dbReference type="AlphaFoldDB" id="A0A8J3G771"/>
<dbReference type="InterPro" id="IPR001296">
    <property type="entry name" value="Glyco_trans_1"/>
</dbReference>
<keyword evidence="5" id="KW-1185">Reference proteome</keyword>
<evidence type="ECO:0000313" key="5">
    <source>
        <dbReference type="Proteomes" id="UP000642809"/>
    </source>
</evidence>
<gene>
    <name evidence="4" type="ORF">GCM10008106_33170</name>
</gene>
<evidence type="ECO:0000256" key="1">
    <source>
        <dbReference type="ARBA" id="ARBA00022679"/>
    </source>
</evidence>
<dbReference type="GO" id="GO:0016757">
    <property type="term" value="F:glycosyltransferase activity"/>
    <property type="evidence" value="ECO:0007669"/>
    <property type="project" value="InterPro"/>
</dbReference>
<reference evidence="4" key="1">
    <citation type="journal article" date="2014" name="Int. J. Syst. Evol. Microbiol.">
        <title>Complete genome sequence of Corynebacterium casei LMG S-19264T (=DSM 44701T), isolated from a smear-ripened cheese.</title>
        <authorList>
            <consortium name="US DOE Joint Genome Institute (JGI-PGF)"/>
            <person name="Walter F."/>
            <person name="Albersmeier A."/>
            <person name="Kalinowski J."/>
            <person name="Ruckert C."/>
        </authorList>
    </citation>
    <scope>NUCLEOTIDE SEQUENCE</scope>
    <source>
        <strain evidence="4">KCTC 23224</strain>
    </source>
</reference>
<dbReference type="PANTHER" id="PTHR46401:SF2">
    <property type="entry name" value="GLYCOSYLTRANSFERASE WBBK-RELATED"/>
    <property type="match status" value="1"/>
</dbReference>
<dbReference type="CDD" id="cd03809">
    <property type="entry name" value="GT4_MtfB-like"/>
    <property type="match status" value="1"/>
</dbReference>
<proteinExistence type="predicted"/>
<name>A0A8J3G771_9BACT</name>
<feature type="domain" description="Glycosyltransferase subfamily 4-like N-terminal" evidence="3">
    <location>
        <begin position="25"/>
        <end position="184"/>
    </location>
</feature>
<dbReference type="PANTHER" id="PTHR46401">
    <property type="entry name" value="GLYCOSYLTRANSFERASE WBBK-RELATED"/>
    <property type="match status" value="1"/>
</dbReference>
<keyword evidence="1 4" id="KW-0808">Transferase</keyword>
<dbReference type="EMBL" id="BMYF01000024">
    <property type="protein sequence ID" value="GHB49745.1"/>
    <property type="molecule type" value="Genomic_DNA"/>
</dbReference>
<feature type="domain" description="Glycosyl transferase family 1" evidence="2">
    <location>
        <begin position="197"/>
        <end position="360"/>
    </location>
</feature>
<dbReference type="Pfam" id="PF13439">
    <property type="entry name" value="Glyco_transf_4"/>
    <property type="match status" value="1"/>
</dbReference>
<organism evidence="4 5">
    <name type="scientific">Mongoliitalea lutea</name>
    <dbReference type="NCBI Taxonomy" id="849756"/>
    <lineage>
        <taxon>Bacteria</taxon>
        <taxon>Pseudomonadati</taxon>
        <taxon>Bacteroidota</taxon>
        <taxon>Cytophagia</taxon>
        <taxon>Cytophagales</taxon>
        <taxon>Cyclobacteriaceae</taxon>
        <taxon>Mongoliitalea</taxon>
    </lineage>
</organism>
<evidence type="ECO:0000259" key="2">
    <source>
        <dbReference type="Pfam" id="PF00534"/>
    </source>
</evidence>
<dbReference type="InterPro" id="IPR028098">
    <property type="entry name" value="Glyco_trans_4-like_N"/>
</dbReference>